<sequence>MRASAPTETQMGFCMIPVSMTFDSGQKTARSHENAFREVYGRKPAQDRGLSARSTGN</sequence>
<organism evidence="1">
    <name type="scientific">uncultured Rhodospirillales bacterium HF0500_02H05</name>
    <dbReference type="NCBI Taxonomy" id="723610"/>
    <lineage>
        <taxon>Bacteria</taxon>
        <taxon>Pseudomonadati</taxon>
        <taxon>Pseudomonadota</taxon>
        <taxon>Alphaproteobacteria</taxon>
        <taxon>Rhodospirillales</taxon>
        <taxon>environmental samples</taxon>
    </lineage>
</organism>
<name>E7C4Q6_9PROT</name>
<dbReference type="EMBL" id="GU567985">
    <property type="protein sequence ID" value="ADI22430.1"/>
    <property type="molecule type" value="Genomic_DNA"/>
</dbReference>
<protein>
    <submittedName>
        <fullName evidence="1">Uncharacterized protein</fullName>
    </submittedName>
</protein>
<accession>E7C4Q6</accession>
<proteinExistence type="predicted"/>
<reference evidence="1" key="1">
    <citation type="submission" date="2010-01" db="EMBL/GenBank/DDBJ databases">
        <title>Genome fragments of uncultured bacteria from the North Pacific subtropical Gyre.</title>
        <authorList>
            <person name="Pham V.D."/>
            <person name="Delong E.F."/>
        </authorList>
    </citation>
    <scope>NUCLEOTIDE SEQUENCE</scope>
</reference>
<evidence type="ECO:0000313" key="1">
    <source>
        <dbReference type="EMBL" id="ADI22430.1"/>
    </source>
</evidence>
<dbReference type="AlphaFoldDB" id="E7C4Q6"/>